<sequence length="157" mass="17367">MSWTGQDASGHVLDGPGYVRTCPGRARKRSDASCTGQDTIGRVLDGPRSARTRSETGWNSSGRDLDGRGYVWTRWADLKRVLETMDEARTCPGHAGRTETADEFRMLVGHHWHLRHNCTTMNAGHRGRDGDRVPDGCDVVGCRRGHFDISMGVIGFL</sequence>
<organism evidence="2 3">
    <name type="scientific">Frankliniella fusca</name>
    <dbReference type="NCBI Taxonomy" id="407009"/>
    <lineage>
        <taxon>Eukaryota</taxon>
        <taxon>Metazoa</taxon>
        <taxon>Ecdysozoa</taxon>
        <taxon>Arthropoda</taxon>
        <taxon>Hexapoda</taxon>
        <taxon>Insecta</taxon>
        <taxon>Pterygota</taxon>
        <taxon>Neoptera</taxon>
        <taxon>Paraneoptera</taxon>
        <taxon>Thysanoptera</taxon>
        <taxon>Terebrantia</taxon>
        <taxon>Thripoidea</taxon>
        <taxon>Thripidae</taxon>
        <taxon>Frankliniella</taxon>
    </lineage>
</organism>
<keyword evidence="3" id="KW-1185">Reference proteome</keyword>
<comment type="caution">
    <text evidence="2">The sequence shown here is derived from an EMBL/GenBank/DDBJ whole genome shotgun (WGS) entry which is preliminary data.</text>
</comment>
<reference evidence="2" key="2">
    <citation type="journal article" date="2023" name="BMC Genomics">
        <title>Pest status, molecular evolution, and epigenetic factors derived from the genome assembly of Frankliniella fusca, a thysanopteran phytovirus vector.</title>
        <authorList>
            <person name="Catto M.A."/>
            <person name="Labadie P.E."/>
            <person name="Jacobson A.L."/>
            <person name="Kennedy G.G."/>
            <person name="Srinivasan R."/>
            <person name="Hunt B.G."/>
        </authorList>
    </citation>
    <scope>NUCLEOTIDE SEQUENCE</scope>
    <source>
        <strain evidence="2">PL_HMW_Pooled</strain>
    </source>
</reference>
<evidence type="ECO:0000256" key="1">
    <source>
        <dbReference type="SAM" id="MobiDB-lite"/>
    </source>
</evidence>
<evidence type="ECO:0000313" key="2">
    <source>
        <dbReference type="EMBL" id="KAK3929482.1"/>
    </source>
</evidence>
<dbReference type="GO" id="GO:0003743">
    <property type="term" value="F:translation initiation factor activity"/>
    <property type="evidence" value="ECO:0007669"/>
    <property type="project" value="UniProtKB-KW"/>
</dbReference>
<dbReference type="Proteomes" id="UP001219518">
    <property type="component" value="Unassembled WGS sequence"/>
</dbReference>
<dbReference type="AlphaFoldDB" id="A0AAE1LT67"/>
<dbReference type="EMBL" id="JAHWGI010001401">
    <property type="protein sequence ID" value="KAK3929482.1"/>
    <property type="molecule type" value="Genomic_DNA"/>
</dbReference>
<accession>A0AAE1LT67</accession>
<proteinExistence type="predicted"/>
<name>A0AAE1LT67_9NEOP</name>
<evidence type="ECO:0000313" key="3">
    <source>
        <dbReference type="Proteomes" id="UP001219518"/>
    </source>
</evidence>
<keyword evidence="2" id="KW-0648">Protein biosynthesis</keyword>
<feature type="region of interest" description="Disordered" evidence="1">
    <location>
        <begin position="23"/>
        <end position="61"/>
    </location>
</feature>
<protein>
    <submittedName>
        <fullName evidence="2">Eukaryotic translation initiation factor 3 subunit B</fullName>
    </submittedName>
</protein>
<keyword evidence="2" id="KW-0396">Initiation factor</keyword>
<gene>
    <name evidence="2" type="ORF">KUF71_003489</name>
</gene>
<reference evidence="2" key="1">
    <citation type="submission" date="2021-07" db="EMBL/GenBank/DDBJ databases">
        <authorList>
            <person name="Catto M.A."/>
            <person name="Jacobson A."/>
            <person name="Kennedy G."/>
            <person name="Labadie P."/>
            <person name="Hunt B.G."/>
            <person name="Srinivasan R."/>
        </authorList>
    </citation>
    <scope>NUCLEOTIDE SEQUENCE</scope>
    <source>
        <strain evidence="2">PL_HMW_Pooled</strain>
        <tissue evidence="2">Head</tissue>
    </source>
</reference>